<evidence type="ECO:0000313" key="7">
    <source>
        <dbReference type="Proteomes" id="UP000186583"/>
    </source>
</evidence>
<evidence type="ECO:0000256" key="3">
    <source>
        <dbReference type="ARBA" id="ARBA00023136"/>
    </source>
</evidence>
<keyword evidence="3 4" id="KW-0472">Membrane</keyword>
<feature type="transmembrane region" description="Helical" evidence="4">
    <location>
        <begin position="149"/>
        <end position="170"/>
    </location>
</feature>
<keyword evidence="4" id="KW-0406">Ion transport</keyword>
<dbReference type="OrthoDB" id="73901at2759"/>
<keyword evidence="4" id="KW-0187">Copper transport</keyword>
<dbReference type="InterPro" id="IPR007274">
    <property type="entry name" value="Cop_transporter"/>
</dbReference>
<evidence type="ECO:0000313" key="6">
    <source>
        <dbReference type="EMBL" id="OLN85829.1"/>
    </source>
</evidence>
<reference evidence="6 7" key="1">
    <citation type="submission" date="2016-11" db="EMBL/GenBank/DDBJ databases">
        <title>Draft Genome Assembly of Colletotrichum chlorophyti a pathogen of herbaceous plants.</title>
        <authorList>
            <person name="Gan P."/>
            <person name="Narusaka M."/>
            <person name="Tsushima A."/>
            <person name="Narusaka Y."/>
            <person name="Takano Y."/>
            <person name="Shirasu K."/>
        </authorList>
    </citation>
    <scope>NUCLEOTIDE SEQUENCE [LARGE SCALE GENOMIC DNA]</scope>
    <source>
        <strain evidence="6 7">NTL11</strain>
    </source>
</reference>
<evidence type="ECO:0000256" key="1">
    <source>
        <dbReference type="ARBA" id="ARBA00022692"/>
    </source>
</evidence>
<dbReference type="EMBL" id="MPGH01000141">
    <property type="protein sequence ID" value="OLN85829.1"/>
    <property type="molecule type" value="Genomic_DNA"/>
</dbReference>
<protein>
    <recommendedName>
        <fullName evidence="4">Copper transport protein</fullName>
    </recommendedName>
</protein>
<keyword evidence="1 4" id="KW-0812">Transmembrane</keyword>
<sequence>MADSMHHAPSHGTDAMHVVFHTAMSTSLFSEAWTPRTSGQYAGTCIALVAFTIILRILIAFKPRLEGTLWRRDGTLGHSAVKGDEEDATKQERSELNGSTHQTNMRKHRKTGSRGFLRAAWSATGQAGYEVLIAFLGYLLMLAVMSMNVGYFLSVLLGVFLGTLGLGGIARDTTFDHCS</sequence>
<dbReference type="PANTHER" id="PTHR12483">
    <property type="entry name" value="SOLUTE CARRIER FAMILY 31 COPPER TRANSPORTERS"/>
    <property type="match status" value="1"/>
</dbReference>
<dbReference type="PANTHER" id="PTHR12483:SF120">
    <property type="entry name" value="HIGH-AFFINITY COPPER TRANSPORTER CTRA2"/>
    <property type="match status" value="1"/>
</dbReference>
<dbReference type="Proteomes" id="UP000186583">
    <property type="component" value="Unassembled WGS sequence"/>
</dbReference>
<organism evidence="6 7">
    <name type="scientific">Colletotrichum chlorophyti</name>
    <dbReference type="NCBI Taxonomy" id="708187"/>
    <lineage>
        <taxon>Eukaryota</taxon>
        <taxon>Fungi</taxon>
        <taxon>Dikarya</taxon>
        <taxon>Ascomycota</taxon>
        <taxon>Pezizomycotina</taxon>
        <taxon>Sordariomycetes</taxon>
        <taxon>Hypocreomycetidae</taxon>
        <taxon>Glomerellales</taxon>
        <taxon>Glomerellaceae</taxon>
        <taxon>Colletotrichum</taxon>
    </lineage>
</organism>
<evidence type="ECO:0000256" key="2">
    <source>
        <dbReference type="ARBA" id="ARBA00022989"/>
    </source>
</evidence>
<name>A0A1Q8RND4_9PEZI</name>
<comment type="caution">
    <text evidence="6">The sequence shown here is derived from an EMBL/GenBank/DDBJ whole genome shotgun (WGS) entry which is preliminary data.</text>
</comment>
<comment type="similarity">
    <text evidence="4">Belongs to the copper transporter (Ctr) (TC 1.A.56) family. SLC31A subfamily.</text>
</comment>
<dbReference type="Pfam" id="PF04145">
    <property type="entry name" value="Ctr"/>
    <property type="match status" value="1"/>
</dbReference>
<evidence type="ECO:0000256" key="5">
    <source>
        <dbReference type="SAM" id="MobiDB-lite"/>
    </source>
</evidence>
<comment type="subcellular location">
    <subcellularLocation>
        <location evidence="4">Membrane</location>
        <topology evidence="4">Multi-pass membrane protein</topology>
    </subcellularLocation>
</comment>
<dbReference type="AlphaFoldDB" id="A0A1Q8RND4"/>
<keyword evidence="2 4" id="KW-1133">Transmembrane helix</keyword>
<feature type="region of interest" description="Disordered" evidence="5">
    <location>
        <begin position="80"/>
        <end position="108"/>
    </location>
</feature>
<accession>A0A1Q8RND4</accession>
<feature type="transmembrane region" description="Helical" evidence="4">
    <location>
        <begin position="115"/>
        <end position="143"/>
    </location>
</feature>
<dbReference type="GO" id="GO:0005886">
    <property type="term" value="C:plasma membrane"/>
    <property type="evidence" value="ECO:0007669"/>
    <property type="project" value="TreeGrafter"/>
</dbReference>
<feature type="transmembrane region" description="Helical" evidence="4">
    <location>
        <begin position="41"/>
        <end position="61"/>
    </location>
</feature>
<proteinExistence type="inferred from homology"/>
<dbReference type="GO" id="GO:0005375">
    <property type="term" value="F:copper ion transmembrane transporter activity"/>
    <property type="evidence" value="ECO:0007669"/>
    <property type="project" value="UniProtKB-UniRule"/>
</dbReference>
<keyword evidence="7" id="KW-1185">Reference proteome</keyword>
<gene>
    <name evidence="6" type="ORF">CCHL11_09922</name>
</gene>
<evidence type="ECO:0000256" key="4">
    <source>
        <dbReference type="RuleBase" id="RU367022"/>
    </source>
</evidence>
<dbReference type="STRING" id="708187.A0A1Q8RND4"/>
<keyword evidence="4" id="KW-0813">Transport</keyword>
<keyword evidence="4" id="KW-0186">Copper</keyword>